<evidence type="ECO:0000256" key="1">
    <source>
        <dbReference type="SAM" id="SignalP"/>
    </source>
</evidence>
<evidence type="ECO:0000259" key="2">
    <source>
        <dbReference type="Pfam" id="PF05299"/>
    </source>
</evidence>
<dbReference type="PATRIC" id="fig|1549858.7.peg.2308"/>
<dbReference type="InterPro" id="IPR040756">
    <property type="entry name" value="Peptidase_M61_N"/>
</dbReference>
<protein>
    <submittedName>
        <fullName evidence="4">Peptidase M61</fullName>
    </submittedName>
</protein>
<dbReference type="InterPro" id="IPR024191">
    <property type="entry name" value="Peptidase_M61"/>
</dbReference>
<comment type="caution">
    <text evidence="4">The sequence shown here is derived from an EMBL/GenBank/DDBJ whole genome shotgun (WGS) entry which is preliminary data.</text>
</comment>
<dbReference type="AlphaFoldDB" id="A0A0D1MF23"/>
<keyword evidence="1" id="KW-0732">Signal</keyword>
<dbReference type="EMBL" id="JXTP01000083">
    <property type="protein sequence ID" value="KIU26286.1"/>
    <property type="molecule type" value="Genomic_DNA"/>
</dbReference>
<accession>A0A0D1MF23</accession>
<evidence type="ECO:0000259" key="3">
    <source>
        <dbReference type="Pfam" id="PF17899"/>
    </source>
</evidence>
<reference evidence="4 5" key="1">
    <citation type="submission" date="2015-01" db="EMBL/GenBank/DDBJ databases">
        <title>Genome of Sphingomonas taxi strain 30a.</title>
        <authorList>
            <person name="Eevers N."/>
            <person name="Van Hamme J."/>
            <person name="Bottos E."/>
            <person name="Weyens N."/>
            <person name="Vangronsveld J."/>
        </authorList>
    </citation>
    <scope>NUCLEOTIDE SEQUENCE [LARGE SCALE GENOMIC DNA]</scope>
    <source>
        <strain evidence="4 5">30a</strain>
    </source>
</reference>
<dbReference type="Gene3D" id="2.30.42.10">
    <property type="match status" value="1"/>
</dbReference>
<dbReference type="Pfam" id="PF05299">
    <property type="entry name" value="Peptidase_M61"/>
    <property type="match status" value="1"/>
</dbReference>
<evidence type="ECO:0000313" key="5">
    <source>
        <dbReference type="Proteomes" id="UP000033203"/>
    </source>
</evidence>
<organism evidence="4 5">
    <name type="scientific">Sphingomonas melonis</name>
    <dbReference type="NCBI Taxonomy" id="152682"/>
    <lineage>
        <taxon>Bacteria</taxon>
        <taxon>Pseudomonadati</taxon>
        <taxon>Pseudomonadota</taxon>
        <taxon>Alphaproteobacteria</taxon>
        <taxon>Sphingomonadales</taxon>
        <taxon>Sphingomonadaceae</taxon>
        <taxon>Sphingomonas</taxon>
    </lineage>
</organism>
<dbReference type="InterPro" id="IPR036034">
    <property type="entry name" value="PDZ_sf"/>
</dbReference>
<dbReference type="MEROPS" id="M61.001"/>
<evidence type="ECO:0000313" key="4">
    <source>
        <dbReference type="EMBL" id="KIU26286.1"/>
    </source>
</evidence>
<dbReference type="SUPFAM" id="SSF50156">
    <property type="entry name" value="PDZ domain-like"/>
    <property type="match status" value="1"/>
</dbReference>
<dbReference type="PIRSF" id="PIRSF016493">
    <property type="entry name" value="Glycyl_aminpptds"/>
    <property type="match status" value="1"/>
</dbReference>
<name>A0A0D1MF23_9SPHN</name>
<sequence length="638" mass="70278">MLRSIAVASLLLSTAAPALAQVPPGNSAPQPVPFVDTIPAPQDTPYPGTILLNVDATNTEQGIFRVKETIPVAKAGPMALLFPKWLPGAHSPRGEIEKLAGLVIKANGRVIPWTRDMVDVFAFHIDVPQGARNLDVEFQFISATKPDQGRIVATPNMISLEPNSVSLYPAGYFTRQIPIQMTVKFPTGWTAAGAVPAKANGSTYVYDKTNYEILVDSPLLAGRYGKTWPLSERVNLNVFADDPKELAATPEQIDAHKRLVEQAEKTFGAHHYDHYEFLLSISDQLGGIGLEHHRSSENGVTPGYFTEWNASPGRRNLLPHEFTHSWDGKFRRGAELWTPDYRTPMRDKSLWVYEGQTQFWGYVLQARSGLVSKQDTLDAYAGIAGSYDLAPARQWRDLIDTTNDPIISARRPKGWTSWQRSEDYYNEGLMVWMEVDAMLRQKSGGTKSIDDFAKAFFGIRNGDWGEVTYTFDDVANTLNGIVPYDWASFLTKRLTETGQPAPVDGFAMNGYKLVYTAEPTKYFTNAEKSGGVNVTYSIGLSVAKDGEATAVIWDSPAFKAGMDVGTVIQAVNGTAYSGDVLKAAIVAAQTSKEPIKLLVKSGPRYREVAIDYHGGPRYPRLQKTGTGETGLDKLLMPR</sequence>
<feature type="domain" description="Peptidase M61 N-terminal" evidence="3">
    <location>
        <begin position="53"/>
        <end position="223"/>
    </location>
</feature>
<dbReference type="InterPro" id="IPR027268">
    <property type="entry name" value="Peptidase_M4/M1_CTD_sf"/>
</dbReference>
<feature type="chain" id="PRO_5002233569" evidence="1">
    <location>
        <begin position="21"/>
        <end position="638"/>
    </location>
</feature>
<dbReference type="Pfam" id="PF17899">
    <property type="entry name" value="Peptidase_M61_N"/>
    <property type="match status" value="1"/>
</dbReference>
<feature type="signal peptide" evidence="1">
    <location>
        <begin position="1"/>
        <end position="20"/>
    </location>
</feature>
<proteinExistence type="predicted"/>
<dbReference type="Gene3D" id="1.10.390.10">
    <property type="entry name" value="Neutral Protease Domain 2"/>
    <property type="match status" value="1"/>
</dbReference>
<gene>
    <name evidence="4" type="ORF">SR41_15475</name>
</gene>
<dbReference type="Proteomes" id="UP000033203">
    <property type="component" value="Unassembled WGS sequence"/>
</dbReference>
<feature type="domain" description="Peptidase M61 catalytic" evidence="2">
    <location>
        <begin position="315"/>
        <end position="431"/>
    </location>
</feature>
<dbReference type="Gene3D" id="2.60.40.3650">
    <property type="match status" value="1"/>
</dbReference>
<dbReference type="InterPro" id="IPR007963">
    <property type="entry name" value="Peptidase_M61_catalytic"/>
</dbReference>